<name>A0ABZ1BY72_9FIRM</name>
<dbReference type="Pfam" id="PF25601">
    <property type="entry name" value="AAA_lid_14"/>
    <property type="match status" value="1"/>
</dbReference>
<organism evidence="8 9">
    <name type="scientific">Carboxydichorda subterranea</name>
    <dbReference type="NCBI Taxonomy" id="3109565"/>
    <lineage>
        <taxon>Bacteria</taxon>
        <taxon>Bacillati</taxon>
        <taxon>Bacillota</taxon>
        <taxon>Limnochordia</taxon>
        <taxon>Limnochordales</taxon>
        <taxon>Geochordaceae</taxon>
        <taxon>Carboxydichorda</taxon>
    </lineage>
</organism>
<evidence type="ECO:0000256" key="2">
    <source>
        <dbReference type="ARBA" id="ARBA00022840"/>
    </source>
</evidence>
<dbReference type="PROSITE" id="PS50113">
    <property type="entry name" value="PAC"/>
    <property type="match status" value="1"/>
</dbReference>
<dbReference type="InterPro" id="IPR035965">
    <property type="entry name" value="PAS-like_dom_sf"/>
</dbReference>
<dbReference type="Gene3D" id="1.10.8.60">
    <property type="match status" value="1"/>
</dbReference>
<evidence type="ECO:0000259" key="6">
    <source>
        <dbReference type="PROSITE" id="PS50112"/>
    </source>
</evidence>
<dbReference type="SUPFAM" id="SSF46689">
    <property type="entry name" value="Homeodomain-like"/>
    <property type="match status" value="1"/>
</dbReference>
<dbReference type="PROSITE" id="PS50045">
    <property type="entry name" value="SIGMA54_INTERACT_4"/>
    <property type="match status" value="1"/>
</dbReference>
<sequence>MLTSLPFWSDERLEHLEAALDALDDAVMVVDEDLCIVAFNRAAEKLTGFTRQEALGSRCFEVCAGRFCRRVCDIEGLFATRRPPEDFESPVLSKDGRVRLVRVRTVPLTGRGNRILAAVRILRDVTAELGSRPGVDQRERDRCKGYGRLVGASRPMLRLYEALEALRDSEWPILVQGPPGTETDWVALTLHELGIRSAGPFVPVLTEGLPPVTVRERLLGDRDHSGAHGHAPVGALHLAHEGTLFVEDVADLPADCQAALARHLDAWRPGQWPDVRIVAGTHHRLEDLVVTGSFDKGLAAALQQRRVVLPPLVDRLDDIPLLAEKILADMTPQAQPLPQLTGAALARLMSYPFPGNVRELERVLRAAAILAQGPAIDAPHLVLPHPRSPASPDPALAPNAGALSREQLLQALEAHHWQIGQCARALGINRTTLWRRMKRFGLQRPRAS</sequence>
<dbReference type="RefSeq" id="WP_324716808.1">
    <property type="nucleotide sequence ID" value="NZ_CP141615.1"/>
</dbReference>
<dbReference type="PANTHER" id="PTHR32071">
    <property type="entry name" value="TRANSCRIPTIONAL REGULATORY PROTEIN"/>
    <property type="match status" value="1"/>
</dbReference>
<dbReference type="InterPro" id="IPR002197">
    <property type="entry name" value="HTH_Fis"/>
</dbReference>
<dbReference type="SMART" id="SM00091">
    <property type="entry name" value="PAS"/>
    <property type="match status" value="1"/>
</dbReference>
<dbReference type="Pfam" id="PF00989">
    <property type="entry name" value="PAS"/>
    <property type="match status" value="1"/>
</dbReference>
<keyword evidence="9" id="KW-1185">Reference proteome</keyword>
<reference evidence="8 9" key="1">
    <citation type="journal article" date="2024" name="Front. Microbiol.">
        <title>Novel thermophilic genera Geochorda gen. nov. and Carboxydochorda gen. nov. from the deep terrestrial subsurface reveal the ecophysiological diversity in the class Limnochordia.</title>
        <authorList>
            <person name="Karnachuk O.V."/>
            <person name="Lukina A.P."/>
            <person name="Avakyan M.R."/>
            <person name="Kadnikov V.V."/>
            <person name="Begmatov S."/>
            <person name="Beletsky A.V."/>
            <person name="Vlasova K.G."/>
            <person name="Novikov A.A."/>
            <person name="Shcherbakova V.A."/>
            <person name="Mardanov A.V."/>
            <person name="Ravin N.V."/>
        </authorList>
    </citation>
    <scope>NUCLEOTIDE SEQUENCE [LARGE SCALE GENOMIC DNA]</scope>
    <source>
        <strain evidence="8 9">L945</strain>
    </source>
</reference>
<evidence type="ECO:0000256" key="4">
    <source>
        <dbReference type="ARBA" id="ARBA00023163"/>
    </source>
</evidence>
<dbReference type="InterPro" id="IPR027417">
    <property type="entry name" value="P-loop_NTPase"/>
</dbReference>
<evidence type="ECO:0000313" key="8">
    <source>
        <dbReference type="EMBL" id="WRP17538.1"/>
    </source>
</evidence>
<dbReference type="EMBL" id="CP141615">
    <property type="protein sequence ID" value="WRP17538.1"/>
    <property type="molecule type" value="Genomic_DNA"/>
</dbReference>
<dbReference type="InterPro" id="IPR013767">
    <property type="entry name" value="PAS_fold"/>
</dbReference>
<dbReference type="InterPro" id="IPR009057">
    <property type="entry name" value="Homeodomain-like_sf"/>
</dbReference>
<gene>
    <name evidence="8" type="ORF">U7230_00525</name>
</gene>
<dbReference type="Gene3D" id="3.40.50.300">
    <property type="entry name" value="P-loop containing nucleotide triphosphate hydrolases"/>
    <property type="match status" value="1"/>
</dbReference>
<evidence type="ECO:0000313" key="9">
    <source>
        <dbReference type="Proteomes" id="UP001332192"/>
    </source>
</evidence>
<dbReference type="CDD" id="cd00130">
    <property type="entry name" value="PAS"/>
    <property type="match status" value="1"/>
</dbReference>
<dbReference type="InterPro" id="IPR000014">
    <property type="entry name" value="PAS"/>
</dbReference>
<dbReference type="Pfam" id="PF02954">
    <property type="entry name" value="HTH_8"/>
    <property type="match status" value="1"/>
</dbReference>
<accession>A0ABZ1BY72</accession>
<dbReference type="Proteomes" id="UP001332192">
    <property type="component" value="Chromosome"/>
</dbReference>
<dbReference type="NCBIfam" id="TIGR00229">
    <property type="entry name" value="sensory_box"/>
    <property type="match status" value="1"/>
</dbReference>
<dbReference type="Pfam" id="PF00158">
    <property type="entry name" value="Sigma54_activat"/>
    <property type="match status" value="1"/>
</dbReference>
<feature type="domain" description="Sigma-54 factor interaction" evidence="5">
    <location>
        <begin position="149"/>
        <end position="369"/>
    </location>
</feature>
<keyword evidence="4" id="KW-0804">Transcription</keyword>
<evidence type="ECO:0000259" key="5">
    <source>
        <dbReference type="PROSITE" id="PS50045"/>
    </source>
</evidence>
<dbReference type="Gene3D" id="3.30.450.20">
    <property type="entry name" value="PAS domain"/>
    <property type="match status" value="1"/>
</dbReference>
<evidence type="ECO:0000256" key="3">
    <source>
        <dbReference type="ARBA" id="ARBA00023015"/>
    </source>
</evidence>
<evidence type="ECO:0000259" key="7">
    <source>
        <dbReference type="PROSITE" id="PS50113"/>
    </source>
</evidence>
<keyword evidence="1" id="KW-0547">Nucleotide-binding</keyword>
<dbReference type="PROSITE" id="PS50112">
    <property type="entry name" value="PAS"/>
    <property type="match status" value="1"/>
</dbReference>
<dbReference type="PANTHER" id="PTHR32071:SF77">
    <property type="entry name" value="TRANSCRIPTIONAL REGULATORY PROTEIN"/>
    <property type="match status" value="1"/>
</dbReference>
<feature type="domain" description="PAC" evidence="7">
    <location>
        <begin position="85"/>
        <end position="137"/>
    </location>
</feature>
<keyword evidence="3" id="KW-0805">Transcription regulation</keyword>
<evidence type="ECO:0000256" key="1">
    <source>
        <dbReference type="ARBA" id="ARBA00022741"/>
    </source>
</evidence>
<keyword evidence="2" id="KW-0067">ATP-binding</keyword>
<dbReference type="SUPFAM" id="SSF55785">
    <property type="entry name" value="PYP-like sensor domain (PAS domain)"/>
    <property type="match status" value="1"/>
</dbReference>
<protein>
    <submittedName>
        <fullName evidence="8">Sigma 54-interacting transcriptional regulator</fullName>
    </submittedName>
</protein>
<dbReference type="PRINTS" id="PR01590">
    <property type="entry name" value="HTHFIS"/>
</dbReference>
<dbReference type="SUPFAM" id="SSF52540">
    <property type="entry name" value="P-loop containing nucleoside triphosphate hydrolases"/>
    <property type="match status" value="1"/>
</dbReference>
<dbReference type="InterPro" id="IPR000700">
    <property type="entry name" value="PAS-assoc_C"/>
</dbReference>
<feature type="domain" description="PAS" evidence="6">
    <location>
        <begin position="12"/>
        <end position="56"/>
    </location>
</feature>
<dbReference type="InterPro" id="IPR002078">
    <property type="entry name" value="Sigma_54_int"/>
</dbReference>
<proteinExistence type="predicted"/>
<dbReference type="InterPro" id="IPR058031">
    <property type="entry name" value="AAA_lid_NorR"/>
</dbReference>
<dbReference type="Gene3D" id="1.10.10.60">
    <property type="entry name" value="Homeodomain-like"/>
    <property type="match status" value="1"/>
</dbReference>